<evidence type="ECO:0000313" key="1">
    <source>
        <dbReference type="EMBL" id="PBK84037.1"/>
    </source>
</evidence>
<keyword evidence="2" id="KW-1185">Reference proteome</keyword>
<evidence type="ECO:0000313" key="2">
    <source>
        <dbReference type="Proteomes" id="UP000217790"/>
    </source>
</evidence>
<dbReference type="InParanoid" id="A0A2H3D4R1"/>
<proteinExistence type="predicted"/>
<accession>A0A2H3D4R1</accession>
<reference evidence="2" key="1">
    <citation type="journal article" date="2017" name="Nat. Ecol. Evol.">
        <title>Genome expansion and lineage-specific genetic innovations in the forest pathogenic fungi Armillaria.</title>
        <authorList>
            <person name="Sipos G."/>
            <person name="Prasanna A.N."/>
            <person name="Walter M.C."/>
            <person name="O'Connor E."/>
            <person name="Balint B."/>
            <person name="Krizsan K."/>
            <person name="Kiss B."/>
            <person name="Hess J."/>
            <person name="Varga T."/>
            <person name="Slot J."/>
            <person name="Riley R."/>
            <person name="Boka B."/>
            <person name="Rigling D."/>
            <person name="Barry K."/>
            <person name="Lee J."/>
            <person name="Mihaltcheva S."/>
            <person name="LaButti K."/>
            <person name="Lipzen A."/>
            <person name="Waldron R."/>
            <person name="Moloney N.M."/>
            <person name="Sperisen C."/>
            <person name="Kredics L."/>
            <person name="Vagvoelgyi C."/>
            <person name="Patrignani A."/>
            <person name="Fitzpatrick D."/>
            <person name="Nagy I."/>
            <person name="Doyle S."/>
            <person name="Anderson J.B."/>
            <person name="Grigoriev I.V."/>
            <person name="Gueldener U."/>
            <person name="Muensterkoetter M."/>
            <person name="Nagy L.G."/>
        </authorList>
    </citation>
    <scope>NUCLEOTIDE SEQUENCE [LARGE SCALE GENOMIC DNA]</scope>
    <source>
        <strain evidence="2">Ar21-2</strain>
    </source>
</reference>
<organism evidence="1 2">
    <name type="scientific">Armillaria gallica</name>
    <name type="common">Bulbous honey fungus</name>
    <name type="synonym">Armillaria bulbosa</name>
    <dbReference type="NCBI Taxonomy" id="47427"/>
    <lineage>
        <taxon>Eukaryota</taxon>
        <taxon>Fungi</taxon>
        <taxon>Dikarya</taxon>
        <taxon>Basidiomycota</taxon>
        <taxon>Agaricomycotina</taxon>
        <taxon>Agaricomycetes</taxon>
        <taxon>Agaricomycetidae</taxon>
        <taxon>Agaricales</taxon>
        <taxon>Marasmiineae</taxon>
        <taxon>Physalacriaceae</taxon>
        <taxon>Armillaria</taxon>
    </lineage>
</organism>
<dbReference type="AlphaFoldDB" id="A0A2H3D4R1"/>
<name>A0A2H3D4R1_ARMGA</name>
<gene>
    <name evidence="1" type="ORF">ARMGADRAFT_1037401</name>
</gene>
<protein>
    <submittedName>
        <fullName evidence="1">Uncharacterized protein</fullName>
    </submittedName>
</protein>
<dbReference type="Proteomes" id="UP000217790">
    <property type="component" value="Unassembled WGS sequence"/>
</dbReference>
<dbReference type="EMBL" id="KZ293701">
    <property type="protein sequence ID" value="PBK84037.1"/>
    <property type="molecule type" value="Genomic_DNA"/>
</dbReference>
<sequence length="161" mass="18129">MLLGLMLGLLYWISMTIVLINASINLLDAQISELHIWCWLKDIRSVAVSYLKGIVRVKGHLFFFQRALELWPSLSQLGGNYFDSHLCSVSLKILQSQCQTVAEVQVSKNHNVQNSVTANITVSFTPRLFNATSVKPEAAGLYKGQFQPVFAVLKCFLYAYK</sequence>